<gene>
    <name evidence="1" type="ORF">O6H91_09G074900</name>
</gene>
<evidence type="ECO:0000313" key="2">
    <source>
        <dbReference type="Proteomes" id="UP001162992"/>
    </source>
</evidence>
<proteinExistence type="predicted"/>
<organism evidence="1 2">
    <name type="scientific">Diphasiastrum complanatum</name>
    <name type="common">Issler's clubmoss</name>
    <name type="synonym">Lycopodium complanatum</name>
    <dbReference type="NCBI Taxonomy" id="34168"/>
    <lineage>
        <taxon>Eukaryota</taxon>
        <taxon>Viridiplantae</taxon>
        <taxon>Streptophyta</taxon>
        <taxon>Embryophyta</taxon>
        <taxon>Tracheophyta</taxon>
        <taxon>Lycopodiopsida</taxon>
        <taxon>Lycopodiales</taxon>
        <taxon>Lycopodiaceae</taxon>
        <taxon>Lycopodioideae</taxon>
        <taxon>Diphasiastrum</taxon>
    </lineage>
</organism>
<keyword evidence="2" id="KW-1185">Reference proteome</keyword>
<dbReference type="EMBL" id="CM055100">
    <property type="protein sequence ID" value="KAJ7544354.1"/>
    <property type="molecule type" value="Genomic_DNA"/>
</dbReference>
<name>A0ACC2CQR7_DIPCM</name>
<accession>A0ACC2CQR7</accession>
<comment type="caution">
    <text evidence="1">The sequence shown here is derived from an EMBL/GenBank/DDBJ whole genome shotgun (WGS) entry which is preliminary data.</text>
</comment>
<reference evidence="2" key="1">
    <citation type="journal article" date="2024" name="Proc. Natl. Acad. Sci. U.S.A.">
        <title>Extraordinary preservation of gene collinearity over three hundred million years revealed in homosporous lycophytes.</title>
        <authorList>
            <person name="Li C."/>
            <person name="Wickell D."/>
            <person name="Kuo L.Y."/>
            <person name="Chen X."/>
            <person name="Nie B."/>
            <person name="Liao X."/>
            <person name="Peng D."/>
            <person name="Ji J."/>
            <person name="Jenkins J."/>
            <person name="Williams M."/>
            <person name="Shu S."/>
            <person name="Plott C."/>
            <person name="Barry K."/>
            <person name="Rajasekar S."/>
            <person name="Grimwood J."/>
            <person name="Han X."/>
            <person name="Sun S."/>
            <person name="Hou Z."/>
            <person name="He W."/>
            <person name="Dai G."/>
            <person name="Sun C."/>
            <person name="Schmutz J."/>
            <person name="Leebens-Mack J.H."/>
            <person name="Li F.W."/>
            <person name="Wang L."/>
        </authorList>
    </citation>
    <scope>NUCLEOTIDE SEQUENCE [LARGE SCALE GENOMIC DNA]</scope>
    <source>
        <strain evidence="2">cv. PW_Plant_1</strain>
    </source>
</reference>
<sequence>MALPLSTAEDEEAVEANANGHVGYAQISDGINGSLENDTETPENDVAANGHTVVDNHIVTNGVLNQGRVVALNGMEFHVYGNVQGLELLQSQNMHVEEEISFIDSEEEEEEERQRAEAEVAMRQANQADAARRSAPLPPERCQAILDAMRGISLGGFRPEWADAIPESQWLNRLRNTTQDQSSGAVGLSTCNFQGEH</sequence>
<protein>
    <submittedName>
        <fullName evidence="1">Uncharacterized protein</fullName>
    </submittedName>
</protein>
<dbReference type="Proteomes" id="UP001162992">
    <property type="component" value="Chromosome 9"/>
</dbReference>
<evidence type="ECO:0000313" key="1">
    <source>
        <dbReference type="EMBL" id="KAJ7544354.1"/>
    </source>
</evidence>